<comment type="subcellular location">
    <subcellularLocation>
        <location evidence="1">Membrane</location>
        <topology evidence="1">Multi-pass membrane protein</topology>
    </subcellularLocation>
</comment>
<evidence type="ECO:0000256" key="4">
    <source>
        <dbReference type="ARBA" id="ARBA00022989"/>
    </source>
</evidence>
<feature type="transmembrane region" description="Helical" evidence="6">
    <location>
        <begin position="193"/>
        <end position="210"/>
    </location>
</feature>
<feature type="transmembrane region" description="Helical" evidence="6">
    <location>
        <begin position="68"/>
        <end position="92"/>
    </location>
</feature>
<dbReference type="GO" id="GO:0015648">
    <property type="term" value="F:lipid-linked peptidoglycan transporter activity"/>
    <property type="evidence" value="ECO:0007669"/>
    <property type="project" value="TreeGrafter"/>
</dbReference>
<gene>
    <name evidence="8" type="ORF">DW652_07815</name>
    <name evidence="7" type="ORF">DW944_04905</name>
</gene>
<organism evidence="7 9">
    <name type="scientific">Eubacterium ventriosum</name>
    <dbReference type="NCBI Taxonomy" id="39496"/>
    <lineage>
        <taxon>Bacteria</taxon>
        <taxon>Bacillati</taxon>
        <taxon>Bacillota</taxon>
        <taxon>Clostridia</taxon>
        <taxon>Eubacteriales</taxon>
        <taxon>Eubacteriaceae</taxon>
        <taxon>Eubacterium</taxon>
    </lineage>
</organism>
<evidence type="ECO:0000256" key="6">
    <source>
        <dbReference type="SAM" id="Phobius"/>
    </source>
</evidence>
<proteinExistence type="predicted"/>
<evidence type="ECO:0000256" key="3">
    <source>
        <dbReference type="ARBA" id="ARBA00022960"/>
    </source>
</evidence>
<feature type="transmembrane region" description="Helical" evidence="6">
    <location>
        <begin position="222"/>
        <end position="246"/>
    </location>
</feature>
<evidence type="ECO:0000313" key="7">
    <source>
        <dbReference type="EMBL" id="RHA19076.1"/>
    </source>
</evidence>
<reference evidence="9 10" key="1">
    <citation type="submission" date="2018-08" db="EMBL/GenBank/DDBJ databases">
        <title>A genome reference for cultivated species of the human gut microbiota.</title>
        <authorList>
            <person name="Zou Y."/>
            <person name="Xue W."/>
            <person name="Luo G."/>
        </authorList>
    </citation>
    <scope>NUCLEOTIDE SEQUENCE [LARGE SCALE GENOMIC DNA]</scope>
    <source>
        <strain evidence="8 10">AM23-22</strain>
        <strain evidence="7 9">AM44-11BH</strain>
    </source>
</reference>
<feature type="transmembrane region" description="Helical" evidence="6">
    <location>
        <begin position="418"/>
        <end position="437"/>
    </location>
</feature>
<feature type="transmembrane region" description="Helical" evidence="6">
    <location>
        <begin position="98"/>
        <end position="119"/>
    </location>
</feature>
<dbReference type="Pfam" id="PF01098">
    <property type="entry name" value="FTSW_RODA_SPOVE"/>
    <property type="match status" value="1"/>
</dbReference>
<evidence type="ECO:0000313" key="9">
    <source>
        <dbReference type="Proteomes" id="UP000284779"/>
    </source>
</evidence>
<dbReference type="Proteomes" id="UP000284779">
    <property type="component" value="Unassembled WGS sequence"/>
</dbReference>
<feature type="transmembrane region" description="Helical" evidence="6">
    <location>
        <begin position="152"/>
        <end position="173"/>
    </location>
</feature>
<evidence type="ECO:0000256" key="5">
    <source>
        <dbReference type="ARBA" id="ARBA00023136"/>
    </source>
</evidence>
<feature type="transmembrane region" description="Helical" evidence="6">
    <location>
        <begin position="126"/>
        <end position="146"/>
    </location>
</feature>
<dbReference type="GO" id="GO:0032153">
    <property type="term" value="C:cell division site"/>
    <property type="evidence" value="ECO:0007669"/>
    <property type="project" value="TreeGrafter"/>
</dbReference>
<evidence type="ECO:0000313" key="8">
    <source>
        <dbReference type="EMBL" id="RHF88630.1"/>
    </source>
</evidence>
<sequence length="482" mass="52908">MDTFIVIVTKYLFILLMLFYTWESFSALIHTKRYQAAGIFQRQNAIIFVTYILGIVTIFMNQKDTTDVNVIILGGLQMCFLIVVLGIFPIIYPNINKGILSNMCMLLTIGFIILARLSFEKSVKQFIIVAVVTMLSLIVPYLMSRFNMWKSLTWIYCFVGLGLLVAVLVVGTLSRGAKLYIKISGFTFQPSEFVKIIFVFFIAGMLSKSAEFGHLVLSAVLAGLYVIVLVISTDLGSALIFFMMYLFMVYVGTKKVRYLFIGMAGISTASVIAYKLFSHVQVRVLVWKNPFAADIINNSGYQVSQSLFALGSGGLMGTGLYQGYPNKIPIVDNDFVFSAIGEEFGAIFGILLILVCLSCFISFLNTAMEQNSMFNRLVCVGLGVGYAIQIILTVGGAINMIPSTGVTLPLISSGGSSILSTLIVFAIIQGLAIVGTANMNSVRRKVPTEGTGNVTTRTTSNVKGLRKTQEIQVGTKRKTKIK</sequence>
<keyword evidence="4 6" id="KW-1133">Transmembrane helix</keyword>
<protein>
    <submittedName>
        <fullName evidence="7">FtsW/RodA/SpoVE family cell cycle protein</fullName>
    </submittedName>
</protein>
<dbReference type="GO" id="GO:0005886">
    <property type="term" value="C:plasma membrane"/>
    <property type="evidence" value="ECO:0007669"/>
    <property type="project" value="TreeGrafter"/>
</dbReference>
<feature type="transmembrane region" description="Helical" evidence="6">
    <location>
        <begin position="43"/>
        <end position="61"/>
    </location>
</feature>
<accession>A0A413R9K8</accession>
<dbReference type="GO" id="GO:0008360">
    <property type="term" value="P:regulation of cell shape"/>
    <property type="evidence" value="ECO:0007669"/>
    <property type="project" value="UniProtKB-KW"/>
</dbReference>
<evidence type="ECO:0000256" key="2">
    <source>
        <dbReference type="ARBA" id="ARBA00022692"/>
    </source>
</evidence>
<keyword evidence="3" id="KW-0133">Cell shape</keyword>
<feature type="transmembrane region" description="Helical" evidence="6">
    <location>
        <begin position="344"/>
        <end position="365"/>
    </location>
</feature>
<dbReference type="Proteomes" id="UP000286186">
    <property type="component" value="Unassembled WGS sequence"/>
</dbReference>
<dbReference type="InterPro" id="IPR001182">
    <property type="entry name" value="FtsW/RodA"/>
</dbReference>
<dbReference type="PANTHER" id="PTHR30474">
    <property type="entry name" value="CELL CYCLE PROTEIN"/>
    <property type="match status" value="1"/>
</dbReference>
<dbReference type="EMBL" id="QSFD01000004">
    <property type="protein sequence ID" value="RHA19076.1"/>
    <property type="molecule type" value="Genomic_DNA"/>
</dbReference>
<comment type="caution">
    <text evidence="7">The sequence shown here is derived from an EMBL/GenBank/DDBJ whole genome shotgun (WGS) entry which is preliminary data.</text>
</comment>
<dbReference type="GO" id="GO:0051301">
    <property type="term" value="P:cell division"/>
    <property type="evidence" value="ECO:0007669"/>
    <property type="project" value="InterPro"/>
</dbReference>
<dbReference type="PANTHER" id="PTHR30474:SF3">
    <property type="entry name" value="PEPTIDOGLYCAN GLYCOSYLTRANSFERASE RODA"/>
    <property type="match status" value="1"/>
</dbReference>
<evidence type="ECO:0000313" key="10">
    <source>
        <dbReference type="Proteomes" id="UP000286186"/>
    </source>
</evidence>
<feature type="transmembrane region" description="Helical" evidence="6">
    <location>
        <begin position="377"/>
        <end position="398"/>
    </location>
</feature>
<keyword evidence="5 6" id="KW-0472">Membrane</keyword>
<name>A0A413R9K8_9FIRM</name>
<evidence type="ECO:0000256" key="1">
    <source>
        <dbReference type="ARBA" id="ARBA00004141"/>
    </source>
</evidence>
<dbReference type="RefSeq" id="WP_117901224.1">
    <property type="nucleotide sequence ID" value="NZ_CATWJF010000003.1"/>
</dbReference>
<feature type="transmembrane region" description="Helical" evidence="6">
    <location>
        <begin position="258"/>
        <end position="277"/>
    </location>
</feature>
<dbReference type="EMBL" id="QRHR01000006">
    <property type="protein sequence ID" value="RHF88630.1"/>
    <property type="molecule type" value="Genomic_DNA"/>
</dbReference>
<keyword evidence="2 6" id="KW-0812">Transmembrane</keyword>
<keyword evidence="9" id="KW-1185">Reference proteome</keyword>
<feature type="transmembrane region" description="Helical" evidence="6">
    <location>
        <begin position="12"/>
        <end position="31"/>
    </location>
</feature>
<dbReference type="AlphaFoldDB" id="A0A413R9K8"/>